<dbReference type="InterPro" id="IPR033334">
    <property type="entry name" value="LNG1/2"/>
</dbReference>
<proteinExistence type="predicted"/>
<protein>
    <submittedName>
        <fullName evidence="1">Uncharacterized protein</fullName>
    </submittedName>
</protein>
<reference evidence="1 2" key="1">
    <citation type="journal article" date="2024" name="Plant J.">
        <title>Genome sequences and population genomics reveal climatic adaptation and genomic divergence between two closely related sweetgum species.</title>
        <authorList>
            <person name="Xu W.Q."/>
            <person name="Ren C.Q."/>
            <person name="Zhang X.Y."/>
            <person name="Comes H.P."/>
            <person name="Liu X.H."/>
            <person name="Li Y.G."/>
            <person name="Kettle C.J."/>
            <person name="Jalonen R."/>
            <person name="Gaisberger H."/>
            <person name="Ma Y.Z."/>
            <person name="Qiu Y.X."/>
        </authorList>
    </citation>
    <scope>NUCLEOTIDE SEQUENCE [LARGE SCALE GENOMIC DNA]</scope>
    <source>
        <strain evidence="1">Hangzhou</strain>
    </source>
</reference>
<comment type="caution">
    <text evidence="1">The sequence shown here is derived from an EMBL/GenBank/DDBJ whole genome shotgun (WGS) entry which is preliminary data.</text>
</comment>
<dbReference type="PANTHER" id="PTHR31680">
    <property type="entry name" value="LONGIFOLIA PROTEIN"/>
    <property type="match status" value="1"/>
</dbReference>
<dbReference type="GO" id="GO:0051513">
    <property type="term" value="P:regulation of monopolar cell growth"/>
    <property type="evidence" value="ECO:0007669"/>
    <property type="project" value="InterPro"/>
</dbReference>
<name>A0AAP0NF02_LIQFO</name>
<dbReference type="EMBL" id="JBBPBK010000013">
    <property type="protein sequence ID" value="KAK9272117.1"/>
    <property type="molecule type" value="Genomic_DNA"/>
</dbReference>
<dbReference type="PANTHER" id="PTHR31680:SF15">
    <property type="entry name" value="PROTEIN LONGIFOLIA 2"/>
    <property type="match status" value="1"/>
</dbReference>
<organism evidence="1 2">
    <name type="scientific">Liquidambar formosana</name>
    <name type="common">Formosan gum</name>
    <dbReference type="NCBI Taxonomy" id="63359"/>
    <lineage>
        <taxon>Eukaryota</taxon>
        <taxon>Viridiplantae</taxon>
        <taxon>Streptophyta</taxon>
        <taxon>Embryophyta</taxon>
        <taxon>Tracheophyta</taxon>
        <taxon>Spermatophyta</taxon>
        <taxon>Magnoliopsida</taxon>
        <taxon>eudicotyledons</taxon>
        <taxon>Gunneridae</taxon>
        <taxon>Pentapetalae</taxon>
        <taxon>Saxifragales</taxon>
        <taxon>Altingiaceae</taxon>
        <taxon>Liquidambar</taxon>
    </lineage>
</organism>
<evidence type="ECO:0000313" key="1">
    <source>
        <dbReference type="EMBL" id="KAK9272117.1"/>
    </source>
</evidence>
<accession>A0AAP0NF02</accession>
<evidence type="ECO:0000313" key="2">
    <source>
        <dbReference type="Proteomes" id="UP001415857"/>
    </source>
</evidence>
<keyword evidence="2" id="KW-1185">Reference proteome</keyword>
<sequence length="186" mass="21053">MWPQDWVKMGQWQNLATATPERPSPVSVLDATFYRDDSPSPVKKISNAFKDDETLSSEEPEWTSVDLSHLPDSTRPSLSFDINHEKLENIKQLVQKIRQLNSTCNEPYIDYIAPICENSNPDHKYISEILLASGLLRDCGSGLTTIQLRPIRPPYQPQLVPRPGSKPRKNLSFQITIAAVKKIPSQ</sequence>
<dbReference type="Proteomes" id="UP001415857">
    <property type="component" value="Unassembled WGS sequence"/>
</dbReference>
<gene>
    <name evidence="1" type="ORF">L1049_002487</name>
</gene>
<dbReference type="AlphaFoldDB" id="A0AAP0NF02"/>